<dbReference type="Pfam" id="PF11739">
    <property type="entry name" value="YdbH-like"/>
    <property type="match status" value="1"/>
</dbReference>
<dbReference type="Proteomes" id="UP001230685">
    <property type="component" value="Unassembled WGS sequence"/>
</dbReference>
<dbReference type="EMBL" id="JAUUDS010000001">
    <property type="protein sequence ID" value="MDP1025658.1"/>
    <property type="molecule type" value="Genomic_DNA"/>
</dbReference>
<proteinExistence type="predicted"/>
<accession>A0ABT9EGA9</accession>
<reference evidence="3 4" key="1">
    <citation type="submission" date="2023-07" db="EMBL/GenBank/DDBJ databases">
        <authorList>
            <person name="Kim M.K."/>
        </authorList>
    </citation>
    <scope>NUCLEOTIDE SEQUENCE [LARGE SCALE GENOMIC DNA]</scope>
    <source>
        <strain evidence="3 4">KR1UV-12</strain>
    </source>
</reference>
<evidence type="ECO:0000313" key="3">
    <source>
        <dbReference type="EMBL" id="MDP1025658.1"/>
    </source>
</evidence>
<gene>
    <name evidence="3" type="ORF">Q5H91_00390</name>
</gene>
<keyword evidence="2" id="KW-1133">Transmembrane helix</keyword>
<feature type="region of interest" description="Disordered" evidence="1">
    <location>
        <begin position="1026"/>
        <end position="1047"/>
    </location>
</feature>
<keyword evidence="4" id="KW-1185">Reference proteome</keyword>
<name>A0ABT9EGA9_9SPHN</name>
<comment type="caution">
    <text evidence="3">The sequence shown here is derived from an EMBL/GenBank/DDBJ whole genome shotgun (WGS) entry which is preliminary data.</text>
</comment>
<evidence type="ECO:0000256" key="2">
    <source>
        <dbReference type="SAM" id="Phobius"/>
    </source>
</evidence>
<organism evidence="3 4">
    <name type="scientific">Sphingomonas aurea</name>
    <dbReference type="NCBI Taxonomy" id="3063994"/>
    <lineage>
        <taxon>Bacteria</taxon>
        <taxon>Pseudomonadati</taxon>
        <taxon>Pseudomonadota</taxon>
        <taxon>Alphaproteobacteria</taxon>
        <taxon>Sphingomonadales</taxon>
        <taxon>Sphingomonadaceae</taxon>
        <taxon>Sphingomonas</taxon>
    </lineage>
</organism>
<sequence length="1047" mass="108289">MEDDDGAPTVSPATRRWRRRYGALLLVPAVGLIVWAERRPIATRFIDRELTAARVPARYTIADLGLGRQRLTDVVIGDPADPDLTADWVETRTAFGVTGPHLSGLAAGNVRIRAKLVDGRVSLGAIDRLLPAPSGKPFALPSLPITVGRAIIDLATPYGPVRLGVAGQGRLDDGFTGPVAAIAPRLRIAGCTVHGVRGAMRVSIDDARPHLTGPIGAQVLDCPSVRIAKPGAQLDLTLTAALDGWRGSAKVATAAIAAPAARAARLAGTVDFEGKAAANHGAIDAVAAGIRTAAGSAARVKLAGTYTIGDNPRFEGEVHARGAALAERWRTGLTGSVGEGTPVAPLVRQLTAALDRASRNAALDATLRLAPDAVAIADLSLAAASGAQLTLSGGEGIAITADGVRFGGRLTMAGGDLPRATAILSQAAPGAAIRGTATIAPYVAGDARLALAPVTFAVTPGGAATVATRAKLTGPLGDGRVEGLELPLVFRTDGRGRVTVNPDCTPMAFQRLAIAGLVLDPARLRLCPTGPALVAVDGGTVTGGARLTAVALDGRLGTTPLALTASGATIRLSDRGFALDTVAARIGPPARQTLIAADRLTGTLTGAAVAGSFTGVHGQIANVPLLMSGGDGAWQMADGILSLTGALTVADAQASAPRFRPLAARQVALTLRDGRIAVTGVLHEPTTGTRVADVAIDHLLATGRGHADLSVPKLTFGSAFQPDLLTPLTFGVVADVKGAIDGRARIDWSPERVTSTGDFGTVAGTSGIDLAAAFGPAQGIVGRVRFDDLLGLHTAPGQVATIRSVNPGIEVIDGTLRYQLLGGTRVQVEGAEWPFAGGTLTLAPSLLDFDQQRERRLTFRVAGARADQFLQQFDFDNLNATGVFDGTLPMIFDQSGGRIENGRLAMREGGGTIAYVGALGKEQLGVWGNLAFQALRSLRYRSLALTMNGPLAGEMVTDVRFAGVSQGQGAKSNFIVRRLQRLPFVFNVRIRAPFRGLIDSAASFYDPRRLIQRNLPALLEEQNRRAIPAGTAPAKPSIQPPASETVR</sequence>
<dbReference type="RefSeq" id="WP_305171251.1">
    <property type="nucleotide sequence ID" value="NZ_JAUUDS010000001.1"/>
</dbReference>
<keyword evidence="2" id="KW-0472">Membrane</keyword>
<evidence type="ECO:0000313" key="4">
    <source>
        <dbReference type="Proteomes" id="UP001230685"/>
    </source>
</evidence>
<dbReference type="InterPro" id="IPR021730">
    <property type="entry name" value="YdbH"/>
</dbReference>
<feature type="transmembrane region" description="Helical" evidence="2">
    <location>
        <begin position="21"/>
        <end position="36"/>
    </location>
</feature>
<keyword evidence="2" id="KW-0812">Transmembrane</keyword>
<evidence type="ECO:0000256" key="1">
    <source>
        <dbReference type="SAM" id="MobiDB-lite"/>
    </source>
</evidence>
<protein>
    <submittedName>
        <fullName evidence="3">YdbH domain-containing protein</fullName>
    </submittedName>
</protein>